<dbReference type="PRINTS" id="PR01301">
    <property type="entry name" value="RGSPROTEIN"/>
</dbReference>
<dbReference type="GO" id="GO:0005952">
    <property type="term" value="C:cAMP-dependent protein kinase complex"/>
    <property type="evidence" value="ECO:0007669"/>
    <property type="project" value="InterPro"/>
</dbReference>
<protein>
    <recommendedName>
        <fullName evidence="5">Cyclic nucleotide-binding domain-containing protein</fullName>
    </recommendedName>
</protein>
<dbReference type="Pfam" id="PF00615">
    <property type="entry name" value="RGS"/>
    <property type="match status" value="1"/>
</dbReference>
<evidence type="ECO:0000313" key="4">
    <source>
        <dbReference type="EMBL" id="CAE0765847.1"/>
    </source>
</evidence>
<dbReference type="SMART" id="SM00100">
    <property type="entry name" value="cNMP"/>
    <property type="match status" value="3"/>
</dbReference>
<dbReference type="InterPro" id="IPR044926">
    <property type="entry name" value="RGS_subdomain_2"/>
</dbReference>
<sequence length="684" mass="75233">MLCCGGGGDGEVETERKQELLAQCTPFGVYFDSAQLAKLAKLFARQRFIAGQDLPESPFYIVAAGEVEVISKFETGFLCVKQQGSFFSRHAGIVYGPANLRSSGNPRNTGNPRDRRNSFIGRVLNRGTAGTSSPAGTDADDASCTEIMSIADPMMHAVSFRRTRKALEEATTRLRCKVNSEVLLVPENRIDDFFDNCQDYKQVINMLMTASLEHQLSQVPFIRAARLSANKLRALGEMCSYKALQRGIPVFHQGDVSDSFYIVLQGDVSVTIDLSKIRPGSTTSDKERLVNAPNRQTGDSFGVSALIFGTPRKYSANAEDKTLLLVISKANFARFIEVAPKLKEALLSTTKSFLLQRYAAMDIPFLQSLPPDVLDKAARVSEIVNLRPGDVVMRQGDPPSRFFLVLDGEILLETVPKRQSPRAQHSSDDSELLGELVQSAHSARLHPGQYFGEVGVLLPSTPLVATATASTKGALLAIKAEFFTELFGADRQLLSEMLIKLLRFDCPLKVGLEHTRCRGFFAAHLDKEVASESLHFHDAVRPLLSGEQQLTVEKAESLCAEYVDNGSTQQVNLSHPMQQAVLKACDSKSIEEIRVALLRANKEIYDLMSRDNWQRFVRGPVFIGLLDELGTYCSTRNELVAELDVDAVTRIVQAGRSVSSVNSAISPREPFVVQTPSQSAGQRC</sequence>
<dbReference type="PANTHER" id="PTHR11635">
    <property type="entry name" value="CAMP-DEPENDENT PROTEIN KINASE REGULATORY CHAIN"/>
    <property type="match status" value="1"/>
</dbReference>
<dbReference type="GO" id="GO:0004862">
    <property type="term" value="F:cAMP-dependent protein kinase inhibitor activity"/>
    <property type="evidence" value="ECO:0007669"/>
    <property type="project" value="TreeGrafter"/>
</dbReference>
<gene>
    <name evidence="4" type="ORF">PCAR00345_LOCUS18459</name>
</gene>
<feature type="domain" description="Cyclic nucleotide-binding" evidence="2">
    <location>
        <begin position="365"/>
        <end position="504"/>
    </location>
</feature>
<dbReference type="SMART" id="SM00315">
    <property type="entry name" value="RGS"/>
    <property type="match status" value="1"/>
</dbReference>
<reference evidence="4" key="1">
    <citation type="submission" date="2021-01" db="EMBL/GenBank/DDBJ databases">
        <authorList>
            <person name="Corre E."/>
            <person name="Pelletier E."/>
            <person name="Niang G."/>
            <person name="Scheremetjew M."/>
            <person name="Finn R."/>
            <person name="Kale V."/>
            <person name="Holt S."/>
            <person name="Cochrane G."/>
            <person name="Meng A."/>
            <person name="Brown T."/>
            <person name="Cohen L."/>
        </authorList>
    </citation>
    <scope>NUCLEOTIDE SEQUENCE</scope>
    <source>
        <strain evidence="4">CCMP645</strain>
    </source>
</reference>
<feature type="compositionally biased region" description="Polar residues" evidence="1">
    <location>
        <begin position="100"/>
        <end position="111"/>
    </location>
</feature>
<dbReference type="AlphaFoldDB" id="A0A7S4F1E8"/>
<dbReference type="SUPFAM" id="SSF51206">
    <property type="entry name" value="cAMP-binding domain-like"/>
    <property type="match status" value="3"/>
</dbReference>
<dbReference type="InterPro" id="IPR000595">
    <property type="entry name" value="cNMP-bd_dom"/>
</dbReference>
<dbReference type="GO" id="GO:0005829">
    <property type="term" value="C:cytosol"/>
    <property type="evidence" value="ECO:0007669"/>
    <property type="project" value="TreeGrafter"/>
</dbReference>
<dbReference type="InterPro" id="IPR016137">
    <property type="entry name" value="RGS"/>
</dbReference>
<evidence type="ECO:0000259" key="2">
    <source>
        <dbReference type="PROSITE" id="PS50042"/>
    </source>
</evidence>
<feature type="domain" description="Cyclic nucleotide-binding" evidence="2">
    <location>
        <begin position="223"/>
        <end position="336"/>
    </location>
</feature>
<evidence type="ECO:0000259" key="3">
    <source>
        <dbReference type="PROSITE" id="PS50132"/>
    </source>
</evidence>
<accession>A0A7S4F1E8</accession>
<dbReference type="InterPro" id="IPR018490">
    <property type="entry name" value="cNMP-bd_dom_sf"/>
</dbReference>
<evidence type="ECO:0008006" key="5">
    <source>
        <dbReference type="Google" id="ProtNLM"/>
    </source>
</evidence>
<dbReference type="InterPro" id="IPR014710">
    <property type="entry name" value="RmlC-like_jellyroll"/>
</dbReference>
<organism evidence="4">
    <name type="scientific">Chrysotila carterae</name>
    <name type="common">Marine alga</name>
    <name type="synonym">Syracosphaera carterae</name>
    <dbReference type="NCBI Taxonomy" id="13221"/>
    <lineage>
        <taxon>Eukaryota</taxon>
        <taxon>Haptista</taxon>
        <taxon>Haptophyta</taxon>
        <taxon>Prymnesiophyceae</taxon>
        <taxon>Isochrysidales</taxon>
        <taxon>Isochrysidaceae</taxon>
        <taxon>Chrysotila</taxon>
    </lineage>
</organism>
<dbReference type="SUPFAM" id="SSF48097">
    <property type="entry name" value="Regulator of G-protein signaling, RGS"/>
    <property type="match status" value="1"/>
</dbReference>
<dbReference type="GO" id="GO:0030552">
    <property type="term" value="F:cAMP binding"/>
    <property type="evidence" value="ECO:0007669"/>
    <property type="project" value="TreeGrafter"/>
</dbReference>
<dbReference type="PANTHER" id="PTHR11635:SF152">
    <property type="entry name" value="CAMP-DEPENDENT PROTEIN KINASE TYPE I REGULATORY SUBUNIT-RELATED"/>
    <property type="match status" value="1"/>
</dbReference>
<dbReference type="InterPro" id="IPR050503">
    <property type="entry name" value="cAMP-dep_PK_reg_su-like"/>
</dbReference>
<feature type="domain" description="RGS" evidence="3">
    <location>
        <begin position="518"/>
        <end position="626"/>
    </location>
</feature>
<proteinExistence type="predicted"/>
<name>A0A7S4F1E8_CHRCT</name>
<dbReference type="Pfam" id="PF00027">
    <property type="entry name" value="cNMP_binding"/>
    <property type="match status" value="2"/>
</dbReference>
<feature type="region of interest" description="Disordered" evidence="1">
    <location>
        <begin position="98"/>
        <end position="117"/>
    </location>
</feature>
<dbReference type="Gene3D" id="2.60.120.10">
    <property type="entry name" value="Jelly Rolls"/>
    <property type="match status" value="2"/>
</dbReference>
<dbReference type="GO" id="GO:0034236">
    <property type="term" value="F:protein kinase A catalytic subunit binding"/>
    <property type="evidence" value="ECO:0007669"/>
    <property type="project" value="TreeGrafter"/>
</dbReference>
<dbReference type="PROSITE" id="PS50132">
    <property type="entry name" value="RGS"/>
    <property type="match status" value="1"/>
</dbReference>
<evidence type="ECO:0000256" key="1">
    <source>
        <dbReference type="SAM" id="MobiDB-lite"/>
    </source>
</evidence>
<dbReference type="PROSITE" id="PS50042">
    <property type="entry name" value="CNMP_BINDING_3"/>
    <property type="match status" value="2"/>
</dbReference>
<dbReference type="EMBL" id="HBIZ01029030">
    <property type="protein sequence ID" value="CAE0765847.1"/>
    <property type="molecule type" value="Transcribed_RNA"/>
</dbReference>
<dbReference type="CDD" id="cd00038">
    <property type="entry name" value="CAP_ED"/>
    <property type="match status" value="2"/>
</dbReference>
<dbReference type="InterPro" id="IPR036305">
    <property type="entry name" value="RGS_sf"/>
</dbReference>
<dbReference type="Gene3D" id="1.10.167.10">
    <property type="entry name" value="Regulator of G-protein Signalling 4, domain 2"/>
    <property type="match status" value="1"/>
</dbReference>